<dbReference type="AlphaFoldDB" id="A0A1F6DGC0"/>
<organism evidence="1 2">
    <name type="scientific">Candidatus Kaiserbacteria bacterium RIFCSPHIGHO2_02_FULL_49_16</name>
    <dbReference type="NCBI Taxonomy" id="1798490"/>
    <lineage>
        <taxon>Bacteria</taxon>
        <taxon>Candidatus Kaiseribacteriota</taxon>
    </lineage>
</organism>
<reference evidence="1 2" key="1">
    <citation type="journal article" date="2016" name="Nat. Commun.">
        <title>Thousands of microbial genomes shed light on interconnected biogeochemical processes in an aquifer system.</title>
        <authorList>
            <person name="Anantharaman K."/>
            <person name="Brown C.T."/>
            <person name="Hug L.A."/>
            <person name="Sharon I."/>
            <person name="Castelle C.J."/>
            <person name="Probst A.J."/>
            <person name="Thomas B.C."/>
            <person name="Singh A."/>
            <person name="Wilkins M.J."/>
            <person name="Karaoz U."/>
            <person name="Brodie E.L."/>
            <person name="Williams K.H."/>
            <person name="Hubbard S.S."/>
            <person name="Banfield J.F."/>
        </authorList>
    </citation>
    <scope>NUCLEOTIDE SEQUENCE [LARGE SCALE GENOMIC DNA]</scope>
</reference>
<sequence length="133" mass="15124">MVKEEGRGNRVRPLVSHPRSPKQVVAELEANRALALKQRSLRIALNSELERRVMDTNSNKIITKYGSSPALRLKLADRRAITGKVSALDEDLFKVKLLNWREENSEENPELLLDLALQWNELRGRKNSAPTEG</sequence>
<evidence type="ECO:0000313" key="2">
    <source>
        <dbReference type="Proteomes" id="UP000178042"/>
    </source>
</evidence>
<accession>A0A1F6DGC0</accession>
<dbReference type="Proteomes" id="UP000178042">
    <property type="component" value="Unassembled WGS sequence"/>
</dbReference>
<evidence type="ECO:0000313" key="1">
    <source>
        <dbReference type="EMBL" id="OGG60463.1"/>
    </source>
</evidence>
<protein>
    <submittedName>
        <fullName evidence="1">Uncharacterized protein</fullName>
    </submittedName>
</protein>
<name>A0A1F6DGC0_9BACT</name>
<dbReference type="EMBL" id="MFLD01000015">
    <property type="protein sequence ID" value="OGG60463.1"/>
    <property type="molecule type" value="Genomic_DNA"/>
</dbReference>
<gene>
    <name evidence="1" type="ORF">A3C86_01180</name>
</gene>
<comment type="caution">
    <text evidence="1">The sequence shown here is derived from an EMBL/GenBank/DDBJ whole genome shotgun (WGS) entry which is preliminary data.</text>
</comment>
<proteinExistence type="predicted"/>